<gene>
    <name evidence="1" type="ORF">IW15_08100</name>
</gene>
<dbReference type="EMBL" id="JPRH01000003">
    <property type="protein sequence ID" value="KFF12744.1"/>
    <property type="molecule type" value="Genomic_DNA"/>
</dbReference>
<keyword evidence="2" id="KW-1185">Reference proteome</keyword>
<organism evidence="1 2">
    <name type="scientific">Chryseobacterium soli</name>
    <dbReference type="NCBI Taxonomy" id="445961"/>
    <lineage>
        <taxon>Bacteria</taxon>
        <taxon>Pseudomonadati</taxon>
        <taxon>Bacteroidota</taxon>
        <taxon>Flavobacteriia</taxon>
        <taxon>Flavobacteriales</taxon>
        <taxon>Weeksellaceae</taxon>
        <taxon>Chryseobacterium group</taxon>
        <taxon>Chryseobacterium</taxon>
    </lineage>
</organism>
<dbReference type="AlphaFoldDB" id="A0A086A7T0"/>
<dbReference type="Proteomes" id="UP000028705">
    <property type="component" value="Unassembled WGS sequence"/>
</dbReference>
<evidence type="ECO:0000313" key="2">
    <source>
        <dbReference type="Proteomes" id="UP000028705"/>
    </source>
</evidence>
<dbReference type="STRING" id="445961.IW15_08100"/>
<sequence>MEEYRAKRDNPFENEGESRLDRSFRLMNSGHIEIMHDEGSGGGLMYGGFGRAIKALGAIEESGSSIYLSYFLQRVNLTLQ</sequence>
<name>A0A086A7T0_9FLAO</name>
<dbReference type="RefSeq" id="WP_034710441.1">
    <property type="nucleotide sequence ID" value="NZ_JPRH01000003.1"/>
</dbReference>
<protein>
    <submittedName>
        <fullName evidence="1">Uncharacterized protein</fullName>
    </submittedName>
</protein>
<accession>A0A086A7T0</accession>
<reference evidence="1 2" key="1">
    <citation type="submission" date="2014-07" db="EMBL/GenBank/DDBJ databases">
        <title>Genome of Chryseobacterium soli DSM 19298.</title>
        <authorList>
            <person name="Stropko S.J."/>
            <person name="Pipes S.E."/>
            <person name="Newman J."/>
        </authorList>
    </citation>
    <scope>NUCLEOTIDE SEQUENCE [LARGE SCALE GENOMIC DNA]</scope>
    <source>
        <strain evidence="1 2">DSM 19298</strain>
    </source>
</reference>
<proteinExistence type="predicted"/>
<evidence type="ECO:0000313" key="1">
    <source>
        <dbReference type="EMBL" id="KFF12744.1"/>
    </source>
</evidence>
<comment type="caution">
    <text evidence="1">The sequence shown here is derived from an EMBL/GenBank/DDBJ whole genome shotgun (WGS) entry which is preliminary data.</text>
</comment>